<feature type="domain" description="WW" evidence="2">
    <location>
        <begin position="418"/>
        <end position="445"/>
    </location>
</feature>
<dbReference type="Pfam" id="PF00397">
    <property type="entry name" value="WW"/>
    <property type="match status" value="1"/>
</dbReference>
<keyword evidence="4" id="KW-1185">Reference proteome</keyword>
<dbReference type="SUPFAM" id="SSF51045">
    <property type="entry name" value="WW domain"/>
    <property type="match status" value="1"/>
</dbReference>
<dbReference type="Proteomes" id="UP000192257">
    <property type="component" value="Unassembled WGS sequence"/>
</dbReference>
<sequence length="455" mass="49899">MESKFSAICNDRRVVTPGQNQELVNSTEDWNTSSVLIDRFYLLQLHGKNIDTHIAELKKECDQITSYKLGHSSEKNKLSTHIIVDSGVCEKSPVPVLGELPCVSFSPYSQVHIKRRNSSLPINGGSPGAKDVQFQDPCWGVCNSTTKRYTNSRERHSSSPQLIIEVVDSYETESKVESQFRSVPNVNEMNSVGDESAVCQSKLLSSLKDAVTTDISIPPSSLLPPPLSALQSLPSGGNRISDERQEHISFLLDQIQQINAPPQSASPVADIFQRIRYKFGALTNATDTVSTLGDSRIQSIKTTEAKNELKKQTSLPLSAETFVNSGEETSSSYVLSHLNHTPVAPLSKKLPPPPPSLPRPPPPPPPPPLPPSSSSAKKVPSLAVEVTSDNSFGVCSLTSSPVVDYDKKVQEALQSGEWKETKDKKGRVYYYNPKEKKTCWNLAKEFRRLAGESGS</sequence>
<gene>
    <name evidence="3" type="ORF">TM35_000053760</name>
</gene>
<dbReference type="AlphaFoldDB" id="A0A1X0P5S6"/>
<feature type="compositionally biased region" description="Pro residues" evidence="1">
    <location>
        <begin position="350"/>
        <end position="371"/>
    </location>
</feature>
<dbReference type="Gene3D" id="2.20.70.10">
    <property type="match status" value="1"/>
</dbReference>
<reference evidence="3 4" key="1">
    <citation type="submission" date="2017-03" db="EMBL/GenBank/DDBJ databases">
        <title>An alternative strategy for trypanosome survival in the mammalian bloodstream revealed through genome and transcriptome analysis of the ubiquitous bovine parasite Trypanosoma (Megatrypanum) theileri.</title>
        <authorList>
            <person name="Kelly S."/>
            <person name="Ivens A."/>
            <person name="Mott A."/>
            <person name="O'Neill E."/>
            <person name="Emms D."/>
            <person name="Macleod O."/>
            <person name="Voorheis P."/>
            <person name="Matthews J."/>
            <person name="Matthews K."/>
            <person name="Carrington M."/>
        </authorList>
    </citation>
    <scope>NUCLEOTIDE SEQUENCE [LARGE SCALE GENOMIC DNA]</scope>
    <source>
        <strain evidence="3">Edinburgh</strain>
    </source>
</reference>
<dbReference type="GeneID" id="39982811"/>
<dbReference type="VEuPathDB" id="TriTrypDB:TM35_000053760"/>
<organism evidence="3 4">
    <name type="scientific">Trypanosoma theileri</name>
    <dbReference type="NCBI Taxonomy" id="67003"/>
    <lineage>
        <taxon>Eukaryota</taxon>
        <taxon>Discoba</taxon>
        <taxon>Euglenozoa</taxon>
        <taxon>Kinetoplastea</taxon>
        <taxon>Metakinetoplastina</taxon>
        <taxon>Trypanosomatida</taxon>
        <taxon>Trypanosomatidae</taxon>
        <taxon>Trypanosoma</taxon>
    </lineage>
</organism>
<protein>
    <recommendedName>
        <fullName evidence="2">WW domain-containing protein</fullName>
    </recommendedName>
</protein>
<dbReference type="InterPro" id="IPR036020">
    <property type="entry name" value="WW_dom_sf"/>
</dbReference>
<name>A0A1X0P5S6_9TRYP</name>
<evidence type="ECO:0000256" key="1">
    <source>
        <dbReference type="SAM" id="MobiDB-lite"/>
    </source>
</evidence>
<comment type="caution">
    <text evidence="3">The sequence shown here is derived from an EMBL/GenBank/DDBJ whole genome shotgun (WGS) entry which is preliminary data.</text>
</comment>
<accession>A0A1X0P5S6</accession>
<dbReference type="PROSITE" id="PS50020">
    <property type="entry name" value="WW_DOMAIN_2"/>
    <property type="match status" value="1"/>
</dbReference>
<feature type="region of interest" description="Disordered" evidence="1">
    <location>
        <begin position="344"/>
        <end position="382"/>
    </location>
</feature>
<evidence type="ECO:0000313" key="4">
    <source>
        <dbReference type="Proteomes" id="UP000192257"/>
    </source>
</evidence>
<dbReference type="InterPro" id="IPR001202">
    <property type="entry name" value="WW_dom"/>
</dbReference>
<dbReference type="EMBL" id="NBCO01000005">
    <property type="protein sequence ID" value="ORC91780.1"/>
    <property type="molecule type" value="Genomic_DNA"/>
</dbReference>
<dbReference type="CDD" id="cd00201">
    <property type="entry name" value="WW"/>
    <property type="match status" value="1"/>
</dbReference>
<dbReference type="OrthoDB" id="243873at2759"/>
<proteinExistence type="predicted"/>
<dbReference type="RefSeq" id="XP_028885846.1">
    <property type="nucleotide sequence ID" value="XM_029023031.1"/>
</dbReference>
<feature type="compositionally biased region" description="Low complexity" evidence="1">
    <location>
        <begin position="372"/>
        <end position="382"/>
    </location>
</feature>
<evidence type="ECO:0000259" key="2">
    <source>
        <dbReference type="PROSITE" id="PS50020"/>
    </source>
</evidence>
<evidence type="ECO:0000313" key="3">
    <source>
        <dbReference type="EMBL" id="ORC91780.1"/>
    </source>
</evidence>